<evidence type="ECO:0000256" key="6">
    <source>
        <dbReference type="ARBA" id="ARBA00023136"/>
    </source>
</evidence>
<dbReference type="InterPro" id="IPR000537">
    <property type="entry name" value="UbiA_prenyltransferase"/>
</dbReference>
<dbReference type="Gene3D" id="1.10.357.140">
    <property type="entry name" value="UbiA prenyltransferase"/>
    <property type="match status" value="1"/>
</dbReference>
<keyword evidence="6 7" id="KW-0472">Membrane</keyword>
<feature type="transmembrane region" description="Helical" evidence="7">
    <location>
        <begin position="130"/>
        <end position="149"/>
    </location>
</feature>
<keyword evidence="4 7" id="KW-0812">Transmembrane</keyword>
<sequence length="435" mass="46529">MPSPPGCLAFSLQKPLRGPSYFVRVRRRDEGRRRRSVFPLDALETGQSPTVSTALLGETGGGVIDARGDSDREEASVSAPSTRLVPSLRTLWDFTRPHTLIGSALCIPALHIFALSGSVGLSGMLSRLPLLFRSVLFCLVPSLLMNVYITGLNQISDVVIDKVNKPQLPLPSERMTMNQAIVTVVLCVMGSLGLGFAPVEMATLPLRLTLLGSFLLGTAYSIFPFRLKRFPLLAALCVIAVRGGVINLGFFWHALEAVAGTSMSLSEVLGDPRALFSTLFFTFFGAVIALVKDVPDVRGDSLSGIRSFSVRVGQQRVFNLGYGTLAVLFGSTAVMLGLPLASAVCGLGLEGFGVGAEGGGVLLRSLQRAGKWWSSAGTGARCVRSAVCGGSAWACGSVVSKGRRVDGKNQEQVAAFYMWIWKLFYLSYLALPFIV</sequence>
<dbReference type="PANTHER" id="PTHR43009">
    <property type="entry name" value="HOMOGENTISATE SOLANESYLTRANSFERASE, CHLOROPLASTIC"/>
    <property type="match status" value="1"/>
</dbReference>
<feature type="transmembrane region" description="Helical" evidence="7">
    <location>
        <begin position="204"/>
        <end position="223"/>
    </location>
</feature>
<evidence type="ECO:0000256" key="5">
    <source>
        <dbReference type="ARBA" id="ARBA00022989"/>
    </source>
</evidence>
<reference evidence="8" key="1">
    <citation type="submission" date="2014-11" db="EMBL/GenBank/DDBJ databases">
        <authorList>
            <person name="Otto D Thomas"/>
            <person name="Naeem Raeece"/>
        </authorList>
    </citation>
    <scope>NUCLEOTIDE SEQUENCE</scope>
</reference>
<name>A0A0G4HMD4_9ALVE</name>
<feature type="transmembrane region" description="Helical" evidence="7">
    <location>
        <begin position="274"/>
        <end position="291"/>
    </location>
</feature>
<feature type="transmembrane region" description="Helical" evidence="7">
    <location>
        <begin position="230"/>
        <end position="254"/>
    </location>
</feature>
<feature type="transmembrane region" description="Helical" evidence="7">
    <location>
        <begin position="413"/>
        <end position="434"/>
    </location>
</feature>
<proteinExistence type="inferred from homology"/>
<gene>
    <name evidence="8" type="ORF">Cvel_7524</name>
</gene>
<dbReference type="InterPro" id="IPR044878">
    <property type="entry name" value="UbiA_sf"/>
</dbReference>
<dbReference type="PANTHER" id="PTHR43009:SF7">
    <property type="entry name" value="HOMOGENTISATE GERANYLGERANYLTRANSFERASE, CHLOROPLASTIC"/>
    <property type="match status" value="1"/>
</dbReference>
<keyword evidence="3" id="KW-0808">Transferase</keyword>
<evidence type="ECO:0000256" key="1">
    <source>
        <dbReference type="ARBA" id="ARBA00004141"/>
    </source>
</evidence>
<dbReference type="GO" id="GO:0016020">
    <property type="term" value="C:membrane"/>
    <property type="evidence" value="ECO:0007669"/>
    <property type="project" value="UniProtKB-SubCell"/>
</dbReference>
<evidence type="ECO:0000256" key="4">
    <source>
        <dbReference type="ARBA" id="ARBA00022692"/>
    </source>
</evidence>
<organism evidence="8">
    <name type="scientific">Chromera velia CCMP2878</name>
    <dbReference type="NCBI Taxonomy" id="1169474"/>
    <lineage>
        <taxon>Eukaryota</taxon>
        <taxon>Sar</taxon>
        <taxon>Alveolata</taxon>
        <taxon>Colpodellida</taxon>
        <taxon>Chromeraceae</taxon>
        <taxon>Chromera</taxon>
    </lineage>
</organism>
<dbReference type="PhylomeDB" id="A0A0G4HMD4"/>
<comment type="similarity">
    <text evidence="2">Belongs to the UbiA prenyltransferase family.</text>
</comment>
<dbReference type="AlphaFoldDB" id="A0A0G4HMD4"/>
<dbReference type="EMBL" id="CDMZ01003191">
    <property type="protein sequence ID" value="CEM45452.1"/>
    <property type="molecule type" value="Genomic_DNA"/>
</dbReference>
<dbReference type="GO" id="GO:0016765">
    <property type="term" value="F:transferase activity, transferring alkyl or aryl (other than methyl) groups"/>
    <property type="evidence" value="ECO:0007669"/>
    <property type="project" value="InterPro"/>
</dbReference>
<evidence type="ECO:0000256" key="2">
    <source>
        <dbReference type="ARBA" id="ARBA00005985"/>
    </source>
</evidence>
<protein>
    <submittedName>
        <fullName evidence="8">Uncharacterized protein</fullName>
    </submittedName>
</protein>
<feature type="transmembrane region" description="Helical" evidence="7">
    <location>
        <begin position="180"/>
        <end position="198"/>
    </location>
</feature>
<comment type="subcellular location">
    <subcellularLocation>
        <location evidence="1">Membrane</location>
        <topology evidence="1">Multi-pass membrane protein</topology>
    </subcellularLocation>
</comment>
<evidence type="ECO:0000256" key="7">
    <source>
        <dbReference type="SAM" id="Phobius"/>
    </source>
</evidence>
<accession>A0A0G4HMD4</accession>
<evidence type="ECO:0000256" key="3">
    <source>
        <dbReference type="ARBA" id="ARBA00022679"/>
    </source>
</evidence>
<dbReference type="Pfam" id="PF01040">
    <property type="entry name" value="UbiA"/>
    <property type="match status" value="1"/>
</dbReference>
<dbReference type="VEuPathDB" id="CryptoDB:Cvel_7524"/>
<keyword evidence="5 7" id="KW-1133">Transmembrane helix</keyword>
<evidence type="ECO:0000313" key="8">
    <source>
        <dbReference type="EMBL" id="CEM45452.1"/>
    </source>
</evidence>